<name>A0A512CHK9_9BACT</name>
<dbReference type="RefSeq" id="WP_020892710.1">
    <property type="nucleotide sequence ID" value="NZ_BJYV01000026.1"/>
</dbReference>
<sequence>MSNSDLKRFENTVREIDAVNAKDPNKELVNGEEVPKELVYGQRMSEMMEETYPDGDEILKLAARCQHIKRWEIPREDYPMDRKGYLLWRTKLKQFHGELAAEILGANDYSSEDLMKIEDLINKRRLKSDPETQALEDVVCLVFLKYYFDAFINKHEEEKLLGILQKTWHKMSPKGHEKALSLSHSEKALALINKALN</sequence>
<comment type="caution">
    <text evidence="1">The sequence shown here is derived from an EMBL/GenBank/DDBJ whole genome shotgun (WGS) entry which is preliminary data.</text>
</comment>
<dbReference type="PANTHER" id="PTHR41729">
    <property type="entry name" value="GLUTAMYL-TRNA SYNTHETASE"/>
    <property type="match status" value="1"/>
</dbReference>
<gene>
    <name evidence="1" type="ORF">CQA01_42320</name>
</gene>
<evidence type="ECO:0000313" key="2">
    <source>
        <dbReference type="Proteomes" id="UP000321301"/>
    </source>
</evidence>
<keyword evidence="2" id="KW-1185">Reference proteome</keyword>
<dbReference type="EMBL" id="BJYV01000026">
    <property type="protein sequence ID" value="GEO23698.1"/>
    <property type="molecule type" value="Genomic_DNA"/>
</dbReference>
<evidence type="ECO:0000313" key="1">
    <source>
        <dbReference type="EMBL" id="GEO23698.1"/>
    </source>
</evidence>
<proteinExistence type="predicted"/>
<accession>A0A512CHK9</accession>
<reference evidence="1 2" key="1">
    <citation type="submission" date="2019-07" db="EMBL/GenBank/DDBJ databases">
        <title>Whole genome shotgun sequence of Cyclobacterium qasimii NBRC 106168.</title>
        <authorList>
            <person name="Hosoyama A."/>
            <person name="Uohara A."/>
            <person name="Ohji S."/>
            <person name="Ichikawa N."/>
        </authorList>
    </citation>
    <scope>NUCLEOTIDE SEQUENCE [LARGE SCALE GENOMIC DNA]</scope>
    <source>
        <strain evidence="1 2">NBRC 106168</strain>
    </source>
</reference>
<dbReference type="Pfam" id="PF13875">
    <property type="entry name" value="DUF4202"/>
    <property type="match status" value="1"/>
</dbReference>
<protein>
    <recommendedName>
        <fullName evidence="3">DUF4202 domain-containing protein</fullName>
    </recommendedName>
</protein>
<dbReference type="Proteomes" id="UP000321301">
    <property type="component" value="Unassembled WGS sequence"/>
</dbReference>
<dbReference type="InterPro" id="IPR025255">
    <property type="entry name" value="DUF4202"/>
</dbReference>
<dbReference type="AlphaFoldDB" id="A0A512CHK9"/>
<evidence type="ECO:0008006" key="3">
    <source>
        <dbReference type="Google" id="ProtNLM"/>
    </source>
</evidence>
<organism evidence="1 2">
    <name type="scientific">Cyclobacterium qasimii</name>
    <dbReference type="NCBI Taxonomy" id="1350429"/>
    <lineage>
        <taxon>Bacteria</taxon>
        <taxon>Pseudomonadati</taxon>
        <taxon>Bacteroidota</taxon>
        <taxon>Cytophagia</taxon>
        <taxon>Cytophagales</taxon>
        <taxon>Cyclobacteriaceae</taxon>
        <taxon>Cyclobacterium</taxon>
    </lineage>
</organism>
<dbReference type="PANTHER" id="PTHR41729:SF1">
    <property type="entry name" value="GLUTAMYL-TRNA SYNTHETASE"/>
    <property type="match status" value="1"/>
</dbReference>